<keyword evidence="6 8" id="KW-1133">Transmembrane helix</keyword>
<keyword evidence="4 8" id="KW-0812">Transmembrane</keyword>
<sequence length="259" mass="26788">MDTVTLGLMASLIAGLGTGLGALPVLFSVNFTERFQGILLGLGGGVMLAATSFSLIIPGTEAAITQGFSQWVAALIISIGMILGGITLWIAHERFPHEHFFKGAEGGINQGKLAQIWLFVIAITLHNFPEGLAVGVGFGADNNSGAMALATGIGLQNMPEGLVVAIALKELNYSSGYALRVSTLTGLVEPVGGLIGASIVSIAQPFLPWAMAFAAGAMLFVIIDEILPEINEKGLAQEGTMGVMLGFVIMMVMDIALAG</sequence>
<dbReference type="Proteomes" id="UP000002384">
    <property type="component" value="Chromosome"/>
</dbReference>
<evidence type="ECO:0000256" key="6">
    <source>
        <dbReference type="ARBA" id="ARBA00022989"/>
    </source>
</evidence>
<dbReference type="STRING" id="65393.PCC7424_2509"/>
<evidence type="ECO:0000313" key="9">
    <source>
        <dbReference type="EMBL" id="ACK70926.1"/>
    </source>
</evidence>
<keyword evidence="7 8" id="KW-0472">Membrane</keyword>
<dbReference type="eggNOG" id="COG0428">
    <property type="taxonomic scope" value="Bacteria"/>
</dbReference>
<feature type="transmembrane region" description="Helical" evidence="8">
    <location>
        <begin position="239"/>
        <end position="258"/>
    </location>
</feature>
<evidence type="ECO:0000256" key="1">
    <source>
        <dbReference type="ARBA" id="ARBA00004651"/>
    </source>
</evidence>
<dbReference type="RefSeq" id="WP_015954530.1">
    <property type="nucleotide sequence ID" value="NC_011729.1"/>
</dbReference>
<gene>
    <name evidence="9" type="ordered locus">PCC7424_2509</name>
</gene>
<evidence type="ECO:0000256" key="3">
    <source>
        <dbReference type="ARBA" id="ARBA00022475"/>
    </source>
</evidence>
<keyword evidence="10" id="KW-1185">Reference proteome</keyword>
<feature type="transmembrane region" description="Helical" evidence="8">
    <location>
        <begin position="6"/>
        <end position="27"/>
    </location>
</feature>
<name>B7KK41_GLOC7</name>
<dbReference type="PANTHER" id="PTHR11040:SF211">
    <property type="entry name" value="ZINC TRANSPORTER ZIP11"/>
    <property type="match status" value="1"/>
</dbReference>
<feature type="transmembrane region" description="Helical" evidence="8">
    <location>
        <begin position="39"/>
        <end position="59"/>
    </location>
</feature>
<dbReference type="GO" id="GO:0005886">
    <property type="term" value="C:plasma membrane"/>
    <property type="evidence" value="ECO:0007669"/>
    <property type="project" value="UniProtKB-SubCell"/>
</dbReference>
<dbReference type="InterPro" id="IPR003689">
    <property type="entry name" value="ZIP"/>
</dbReference>
<dbReference type="GO" id="GO:0005385">
    <property type="term" value="F:zinc ion transmembrane transporter activity"/>
    <property type="evidence" value="ECO:0007669"/>
    <property type="project" value="TreeGrafter"/>
</dbReference>
<evidence type="ECO:0000256" key="2">
    <source>
        <dbReference type="ARBA" id="ARBA00006939"/>
    </source>
</evidence>
<proteinExistence type="inferred from homology"/>
<feature type="transmembrane region" description="Helical" evidence="8">
    <location>
        <begin position="206"/>
        <end position="227"/>
    </location>
</feature>
<dbReference type="PANTHER" id="PTHR11040">
    <property type="entry name" value="ZINC/IRON TRANSPORTER"/>
    <property type="match status" value="1"/>
</dbReference>
<dbReference type="AlphaFoldDB" id="B7KK41"/>
<evidence type="ECO:0000256" key="8">
    <source>
        <dbReference type="SAM" id="Phobius"/>
    </source>
</evidence>
<keyword evidence="5" id="KW-0862">Zinc</keyword>
<comment type="similarity">
    <text evidence="2">Belongs to the ZIP transporter (TC 2.A.5) family.</text>
</comment>
<reference evidence="10" key="1">
    <citation type="journal article" date="2011" name="MBio">
        <title>Novel metabolic attributes of the genus Cyanothece, comprising a group of unicellular nitrogen-fixing Cyanobacteria.</title>
        <authorList>
            <person name="Bandyopadhyay A."/>
            <person name="Elvitigala T."/>
            <person name="Welsh E."/>
            <person name="Stockel J."/>
            <person name="Liberton M."/>
            <person name="Min H."/>
            <person name="Sherman L.A."/>
            <person name="Pakrasi H.B."/>
        </authorList>
    </citation>
    <scope>NUCLEOTIDE SEQUENCE [LARGE SCALE GENOMIC DNA]</scope>
    <source>
        <strain evidence="10">PCC 7424</strain>
    </source>
</reference>
<evidence type="ECO:0000313" key="10">
    <source>
        <dbReference type="Proteomes" id="UP000002384"/>
    </source>
</evidence>
<dbReference type="HOGENOM" id="CLU_015114_1_2_3"/>
<evidence type="ECO:0000256" key="5">
    <source>
        <dbReference type="ARBA" id="ARBA00022833"/>
    </source>
</evidence>
<dbReference type="EMBL" id="CP001291">
    <property type="protein sequence ID" value="ACK70926.1"/>
    <property type="molecule type" value="Genomic_DNA"/>
</dbReference>
<dbReference type="OrthoDB" id="9787346at2"/>
<evidence type="ECO:0000256" key="4">
    <source>
        <dbReference type="ARBA" id="ARBA00022692"/>
    </source>
</evidence>
<feature type="transmembrane region" description="Helical" evidence="8">
    <location>
        <begin position="71"/>
        <end position="91"/>
    </location>
</feature>
<keyword evidence="3" id="KW-1003">Cell membrane</keyword>
<dbReference type="KEGG" id="cyc:PCC7424_2509"/>
<evidence type="ECO:0000256" key="7">
    <source>
        <dbReference type="ARBA" id="ARBA00023136"/>
    </source>
</evidence>
<comment type="subcellular location">
    <subcellularLocation>
        <location evidence="1">Cell membrane</location>
        <topology evidence="1">Multi-pass membrane protein</topology>
    </subcellularLocation>
</comment>
<organism evidence="9 10">
    <name type="scientific">Gloeothece citriformis (strain PCC 7424)</name>
    <name type="common">Cyanothece sp. (strain PCC 7424)</name>
    <dbReference type="NCBI Taxonomy" id="65393"/>
    <lineage>
        <taxon>Bacteria</taxon>
        <taxon>Bacillati</taxon>
        <taxon>Cyanobacteriota</taxon>
        <taxon>Cyanophyceae</taxon>
        <taxon>Oscillatoriophycideae</taxon>
        <taxon>Chroococcales</taxon>
        <taxon>Aphanothecaceae</taxon>
        <taxon>Gloeothece</taxon>
        <taxon>Gloeothece citriformis</taxon>
    </lineage>
</organism>
<accession>B7KK41</accession>
<dbReference type="Pfam" id="PF02535">
    <property type="entry name" value="Zip"/>
    <property type="match status" value="1"/>
</dbReference>
<protein>
    <submittedName>
        <fullName evidence="9">Zinc/iron permease</fullName>
    </submittedName>
</protein>